<reference evidence="10" key="1">
    <citation type="journal article" date="2019" name="Int. J. Syst. Evol. Microbiol.">
        <title>The Global Catalogue of Microorganisms (GCM) 10K type strain sequencing project: providing services to taxonomists for standard genome sequencing and annotation.</title>
        <authorList>
            <consortium name="The Broad Institute Genomics Platform"/>
            <consortium name="The Broad Institute Genome Sequencing Center for Infectious Disease"/>
            <person name="Wu L."/>
            <person name="Ma J."/>
        </authorList>
    </citation>
    <scope>NUCLEOTIDE SEQUENCE [LARGE SCALE GENOMIC DNA]</scope>
    <source>
        <strain evidence="10">CGMCC 4.7396</strain>
    </source>
</reference>
<feature type="domain" description="Acylphosphatase-like" evidence="8">
    <location>
        <begin position="3"/>
        <end position="89"/>
    </location>
</feature>
<dbReference type="InterPro" id="IPR020456">
    <property type="entry name" value="Acylphosphatase"/>
</dbReference>
<dbReference type="PRINTS" id="PR00112">
    <property type="entry name" value="ACYLPHPHTASE"/>
</dbReference>
<comment type="similarity">
    <text evidence="1 7">Belongs to the acylphosphatase family.</text>
</comment>
<comment type="caution">
    <text evidence="9">The sequence shown here is derived from an EMBL/GenBank/DDBJ whole genome shotgun (WGS) entry which is preliminary data.</text>
</comment>
<dbReference type="RefSeq" id="WP_387978713.1">
    <property type="nucleotide sequence ID" value="NZ_JBHRWO010000020.1"/>
</dbReference>
<dbReference type="PROSITE" id="PS51160">
    <property type="entry name" value="ACYLPHOSPHATASE_3"/>
    <property type="match status" value="1"/>
</dbReference>
<dbReference type="PANTHER" id="PTHR47268:SF4">
    <property type="entry name" value="ACYLPHOSPHATASE"/>
    <property type="match status" value="1"/>
</dbReference>
<protein>
    <recommendedName>
        <fullName evidence="3 5">Acylphosphatase</fullName>
        <ecNumber evidence="2 5">3.6.1.7</ecNumber>
    </recommendedName>
</protein>
<dbReference type="InterPro" id="IPR001792">
    <property type="entry name" value="Acylphosphatase-like_dom"/>
</dbReference>
<dbReference type="PROSITE" id="PS00151">
    <property type="entry name" value="ACYLPHOSPHATASE_2"/>
    <property type="match status" value="1"/>
</dbReference>
<evidence type="ECO:0000256" key="4">
    <source>
        <dbReference type="ARBA" id="ARBA00047645"/>
    </source>
</evidence>
<evidence type="ECO:0000259" key="8">
    <source>
        <dbReference type="PROSITE" id="PS51160"/>
    </source>
</evidence>
<feature type="active site" evidence="5">
    <location>
        <position position="18"/>
    </location>
</feature>
<evidence type="ECO:0000256" key="6">
    <source>
        <dbReference type="RuleBase" id="RU000553"/>
    </source>
</evidence>
<evidence type="ECO:0000256" key="2">
    <source>
        <dbReference type="ARBA" id="ARBA00012150"/>
    </source>
</evidence>
<evidence type="ECO:0000256" key="1">
    <source>
        <dbReference type="ARBA" id="ARBA00005614"/>
    </source>
</evidence>
<dbReference type="EC" id="3.6.1.7" evidence="2 5"/>
<feature type="active site" evidence="5">
    <location>
        <position position="36"/>
    </location>
</feature>
<dbReference type="Pfam" id="PF00708">
    <property type="entry name" value="Acylphosphatase"/>
    <property type="match status" value="1"/>
</dbReference>
<evidence type="ECO:0000313" key="9">
    <source>
        <dbReference type="EMBL" id="MFC3494719.1"/>
    </source>
</evidence>
<evidence type="ECO:0000313" key="10">
    <source>
        <dbReference type="Proteomes" id="UP001595712"/>
    </source>
</evidence>
<name>A0ABV7Q573_9ACTN</name>
<dbReference type="InterPro" id="IPR017968">
    <property type="entry name" value="Acylphosphatase_CS"/>
</dbReference>
<evidence type="ECO:0000256" key="7">
    <source>
        <dbReference type="RuleBase" id="RU004168"/>
    </source>
</evidence>
<dbReference type="EMBL" id="JBHRWO010000020">
    <property type="protein sequence ID" value="MFC3494719.1"/>
    <property type="molecule type" value="Genomic_DNA"/>
</dbReference>
<dbReference type="SUPFAM" id="SSF54975">
    <property type="entry name" value="Acylphosphatase/BLUF domain-like"/>
    <property type="match status" value="1"/>
</dbReference>
<evidence type="ECO:0000256" key="5">
    <source>
        <dbReference type="PROSITE-ProRule" id="PRU00520"/>
    </source>
</evidence>
<evidence type="ECO:0000256" key="3">
    <source>
        <dbReference type="ARBA" id="ARBA00015991"/>
    </source>
</evidence>
<dbReference type="PROSITE" id="PS00150">
    <property type="entry name" value="ACYLPHOSPHATASE_1"/>
    <property type="match status" value="1"/>
</dbReference>
<sequence>MLRRRVLVGGRVQGVFFRAECRREAQSSGLAGWVRNRADGTVEAVFEGPAAQVEGMVAWAGHGPSMAVVRSVEVFEEEPEGLVGFEVRYE</sequence>
<dbReference type="Gene3D" id="3.30.70.100">
    <property type="match status" value="1"/>
</dbReference>
<dbReference type="Proteomes" id="UP001595712">
    <property type="component" value="Unassembled WGS sequence"/>
</dbReference>
<gene>
    <name evidence="9" type="ORF">ACFO8M_19720</name>
</gene>
<dbReference type="InterPro" id="IPR036046">
    <property type="entry name" value="Acylphosphatase-like_dom_sf"/>
</dbReference>
<organism evidence="9 10">
    <name type="scientific">Glycomyces rhizosphaerae</name>
    <dbReference type="NCBI Taxonomy" id="2054422"/>
    <lineage>
        <taxon>Bacteria</taxon>
        <taxon>Bacillati</taxon>
        <taxon>Actinomycetota</taxon>
        <taxon>Actinomycetes</taxon>
        <taxon>Glycomycetales</taxon>
        <taxon>Glycomycetaceae</taxon>
        <taxon>Glycomyces</taxon>
    </lineage>
</organism>
<keyword evidence="5 6" id="KW-0378">Hydrolase</keyword>
<comment type="catalytic activity">
    <reaction evidence="4 5 6">
        <text>an acyl phosphate + H2O = a carboxylate + phosphate + H(+)</text>
        <dbReference type="Rhea" id="RHEA:14965"/>
        <dbReference type="ChEBI" id="CHEBI:15377"/>
        <dbReference type="ChEBI" id="CHEBI:15378"/>
        <dbReference type="ChEBI" id="CHEBI:29067"/>
        <dbReference type="ChEBI" id="CHEBI:43474"/>
        <dbReference type="ChEBI" id="CHEBI:59918"/>
        <dbReference type="EC" id="3.6.1.7"/>
    </reaction>
</comment>
<dbReference type="PANTHER" id="PTHR47268">
    <property type="entry name" value="ACYLPHOSPHATASE"/>
    <property type="match status" value="1"/>
</dbReference>
<keyword evidence="10" id="KW-1185">Reference proteome</keyword>
<accession>A0ABV7Q573</accession>
<proteinExistence type="inferred from homology"/>